<sequence>MTPDAFKQARLSLGLTQQALADQLKRKRLAIVRYESGARRIPGVVEVALQSLGSSSFVPLVGIVAAGDPIEPIPQTEQVEVPRSMMGKGDTFALRVKGESMRDDGILPGDIVVVQKQDTARNGQTVIALLNGEATVKTYRRKGGMVELHPANDTMQPLLVKDADTFHIEGIVVGVIRHLRR</sequence>
<keyword evidence="8" id="KW-0238">DNA-binding</keyword>
<dbReference type="EC" id="3.4.21.88" evidence="14"/>
<evidence type="ECO:0000256" key="3">
    <source>
        <dbReference type="ARBA" id="ARBA00022705"/>
    </source>
</evidence>
<dbReference type="CDD" id="cd00093">
    <property type="entry name" value="HTH_XRE"/>
    <property type="match status" value="1"/>
</dbReference>
<evidence type="ECO:0000256" key="2">
    <source>
        <dbReference type="ARBA" id="ARBA00022491"/>
    </source>
</evidence>
<evidence type="ECO:0000256" key="11">
    <source>
        <dbReference type="ARBA" id="ARBA00023236"/>
    </source>
</evidence>
<evidence type="ECO:0000256" key="1">
    <source>
        <dbReference type="ARBA" id="ARBA00007484"/>
    </source>
</evidence>
<keyword evidence="15" id="KW-1185">Reference proteome</keyword>
<evidence type="ECO:0000256" key="7">
    <source>
        <dbReference type="ARBA" id="ARBA00023015"/>
    </source>
</evidence>
<keyword evidence="6 12" id="KW-0068">Autocatalytic cleavage</keyword>
<keyword evidence="5 12" id="KW-0378">Hydrolase</keyword>
<dbReference type="SUPFAM" id="SSF51306">
    <property type="entry name" value="LexA/Signal peptidase"/>
    <property type="match status" value="1"/>
</dbReference>
<reference evidence="14 15" key="1">
    <citation type="submission" date="2021-02" db="EMBL/GenBank/DDBJ databases">
        <authorList>
            <person name="Han P."/>
        </authorList>
    </citation>
    <scope>NUCLEOTIDE SEQUENCE [LARGE SCALE GENOMIC DNA]</scope>
    <source>
        <strain evidence="14">Candidatus Nitrospira sp. ZN2</strain>
    </source>
</reference>
<keyword evidence="2" id="KW-0678">Repressor</keyword>
<dbReference type="InterPro" id="IPR039418">
    <property type="entry name" value="LexA-like"/>
</dbReference>
<dbReference type="InterPro" id="IPR006200">
    <property type="entry name" value="LexA"/>
</dbReference>
<organism evidence="14 15">
    <name type="scientific">Nitrospira defluvii</name>
    <dbReference type="NCBI Taxonomy" id="330214"/>
    <lineage>
        <taxon>Bacteria</taxon>
        <taxon>Pseudomonadati</taxon>
        <taxon>Nitrospirota</taxon>
        <taxon>Nitrospiria</taxon>
        <taxon>Nitrospirales</taxon>
        <taxon>Nitrospiraceae</taxon>
        <taxon>Nitrospira</taxon>
    </lineage>
</organism>
<keyword evidence="7" id="KW-0805">Transcription regulation</keyword>
<dbReference type="Gene3D" id="1.10.260.40">
    <property type="entry name" value="lambda repressor-like DNA-binding domains"/>
    <property type="match status" value="1"/>
</dbReference>
<dbReference type="InterPro" id="IPR015927">
    <property type="entry name" value="Peptidase_S24_S26A/B/C"/>
</dbReference>
<evidence type="ECO:0000313" key="14">
    <source>
        <dbReference type="EMBL" id="CAE6763186.1"/>
    </source>
</evidence>
<dbReference type="InterPro" id="IPR036286">
    <property type="entry name" value="LexA/Signal_pep-like_sf"/>
</dbReference>
<dbReference type="GO" id="GO:0006508">
    <property type="term" value="P:proteolysis"/>
    <property type="evidence" value="ECO:0007669"/>
    <property type="project" value="UniProtKB-KW"/>
</dbReference>
<dbReference type="PRINTS" id="PR00726">
    <property type="entry name" value="LEXASERPTASE"/>
</dbReference>
<comment type="similarity">
    <text evidence="1 12">Belongs to the peptidase S24 family.</text>
</comment>
<evidence type="ECO:0000256" key="6">
    <source>
        <dbReference type="ARBA" id="ARBA00022813"/>
    </source>
</evidence>
<dbReference type="NCBIfam" id="TIGR00498">
    <property type="entry name" value="lexA"/>
    <property type="match status" value="1"/>
</dbReference>
<dbReference type="GO" id="GO:0004252">
    <property type="term" value="F:serine-type endopeptidase activity"/>
    <property type="evidence" value="ECO:0007669"/>
    <property type="project" value="UniProtKB-EC"/>
</dbReference>
<protein>
    <submittedName>
        <fullName evidence="14">SOS-response repressor and protease LexA</fullName>
        <ecNumber evidence="14">3.4.21.88</ecNumber>
    </submittedName>
</protein>
<keyword evidence="3" id="KW-0235">DNA replication</keyword>
<dbReference type="PANTHER" id="PTHR33516:SF2">
    <property type="entry name" value="LEXA REPRESSOR-RELATED"/>
    <property type="match status" value="1"/>
</dbReference>
<accession>A0ABM8RNT4</accession>
<dbReference type="CDD" id="cd06529">
    <property type="entry name" value="S24_LexA-like"/>
    <property type="match status" value="1"/>
</dbReference>
<keyword evidence="4" id="KW-0227">DNA damage</keyword>
<dbReference type="SUPFAM" id="SSF47413">
    <property type="entry name" value="lambda repressor-like DNA-binding domains"/>
    <property type="match status" value="1"/>
</dbReference>
<evidence type="ECO:0000256" key="10">
    <source>
        <dbReference type="ARBA" id="ARBA00023204"/>
    </source>
</evidence>
<evidence type="ECO:0000313" key="15">
    <source>
        <dbReference type="Proteomes" id="UP000675880"/>
    </source>
</evidence>
<dbReference type="InterPro" id="IPR001387">
    <property type="entry name" value="Cro/C1-type_HTH"/>
</dbReference>
<keyword evidence="9" id="KW-0804">Transcription</keyword>
<dbReference type="Pfam" id="PF00717">
    <property type="entry name" value="Peptidase_S24"/>
    <property type="match status" value="1"/>
</dbReference>
<name>A0ABM8RNT4_9BACT</name>
<evidence type="ECO:0000256" key="8">
    <source>
        <dbReference type="ARBA" id="ARBA00023125"/>
    </source>
</evidence>
<keyword evidence="11" id="KW-0742">SOS response</keyword>
<evidence type="ECO:0000259" key="13">
    <source>
        <dbReference type="PROSITE" id="PS50943"/>
    </source>
</evidence>
<evidence type="ECO:0000256" key="9">
    <source>
        <dbReference type="ARBA" id="ARBA00023163"/>
    </source>
</evidence>
<dbReference type="PANTHER" id="PTHR33516">
    <property type="entry name" value="LEXA REPRESSOR"/>
    <property type="match status" value="1"/>
</dbReference>
<dbReference type="InterPro" id="IPR050077">
    <property type="entry name" value="LexA_repressor"/>
</dbReference>
<comment type="caution">
    <text evidence="14">The sequence shown here is derived from an EMBL/GenBank/DDBJ whole genome shotgun (WGS) entry which is preliminary data.</text>
</comment>
<proteinExistence type="inferred from homology"/>
<keyword evidence="10" id="KW-0234">DNA repair</keyword>
<evidence type="ECO:0000256" key="12">
    <source>
        <dbReference type="RuleBase" id="RU003991"/>
    </source>
</evidence>
<dbReference type="EMBL" id="CAJNBJ010000016">
    <property type="protein sequence ID" value="CAE6763186.1"/>
    <property type="molecule type" value="Genomic_DNA"/>
</dbReference>
<evidence type="ECO:0000256" key="5">
    <source>
        <dbReference type="ARBA" id="ARBA00022801"/>
    </source>
</evidence>
<gene>
    <name evidence="14" type="ORF">NSPZN2_30745</name>
</gene>
<feature type="domain" description="HTH cro/C1-type" evidence="13">
    <location>
        <begin position="6"/>
        <end position="41"/>
    </location>
</feature>
<dbReference type="InterPro" id="IPR006197">
    <property type="entry name" value="Peptidase_S24_LexA"/>
</dbReference>
<dbReference type="Gene3D" id="2.10.109.10">
    <property type="entry name" value="Umud Fragment, subunit A"/>
    <property type="match status" value="1"/>
</dbReference>
<dbReference type="PROSITE" id="PS50943">
    <property type="entry name" value="HTH_CROC1"/>
    <property type="match status" value="1"/>
</dbReference>
<dbReference type="Proteomes" id="UP000675880">
    <property type="component" value="Unassembled WGS sequence"/>
</dbReference>
<dbReference type="RefSeq" id="WP_213042866.1">
    <property type="nucleotide sequence ID" value="NZ_CAJNBJ010000016.1"/>
</dbReference>
<keyword evidence="14" id="KW-0645">Protease</keyword>
<evidence type="ECO:0000256" key="4">
    <source>
        <dbReference type="ARBA" id="ARBA00022763"/>
    </source>
</evidence>
<dbReference type="InterPro" id="IPR010982">
    <property type="entry name" value="Lambda_DNA-bd_dom_sf"/>
</dbReference>